<keyword evidence="2 9" id="KW-0808">Transferase</keyword>
<evidence type="ECO:0000256" key="3">
    <source>
        <dbReference type="ARBA" id="ARBA00022695"/>
    </source>
</evidence>
<dbReference type="InterPro" id="IPR004821">
    <property type="entry name" value="Cyt_trans-like"/>
</dbReference>
<accession>A0A7C3MJ74</accession>
<dbReference type="GO" id="GO:0005975">
    <property type="term" value="P:carbohydrate metabolic process"/>
    <property type="evidence" value="ECO:0007669"/>
    <property type="project" value="InterPro"/>
</dbReference>
<keyword evidence="5" id="KW-0067">ATP-binding</keyword>
<keyword evidence="3 9" id="KW-0548">Nucleotidyltransferase</keyword>
<dbReference type="EMBL" id="DTIN01000009">
    <property type="protein sequence ID" value="HFX13027.1"/>
    <property type="molecule type" value="Genomic_DNA"/>
</dbReference>
<evidence type="ECO:0000256" key="6">
    <source>
        <dbReference type="ARBA" id="ARBA00023277"/>
    </source>
</evidence>
<dbReference type="GO" id="GO:0005524">
    <property type="term" value="F:ATP binding"/>
    <property type="evidence" value="ECO:0007669"/>
    <property type="project" value="UniProtKB-KW"/>
</dbReference>
<dbReference type="InterPro" id="IPR014729">
    <property type="entry name" value="Rossmann-like_a/b/a_fold"/>
</dbReference>
<evidence type="ECO:0000259" key="8">
    <source>
        <dbReference type="Pfam" id="PF01467"/>
    </source>
</evidence>
<feature type="domain" description="Cytidyltransferase-like" evidence="8">
    <location>
        <begin position="30"/>
        <end position="155"/>
    </location>
</feature>
<dbReference type="InterPro" id="IPR011914">
    <property type="entry name" value="RfaE_dom_II"/>
</dbReference>
<comment type="caution">
    <text evidence="9">The sequence shown here is derived from an EMBL/GenBank/DDBJ whole genome shotgun (WGS) entry which is preliminary data.</text>
</comment>
<dbReference type="PANTHER" id="PTHR43793:SF2">
    <property type="entry name" value="BIFUNCTIONAL PROTEIN HLDE"/>
    <property type="match status" value="1"/>
</dbReference>
<dbReference type="GO" id="GO:0016779">
    <property type="term" value="F:nucleotidyltransferase activity"/>
    <property type="evidence" value="ECO:0007669"/>
    <property type="project" value="UniProtKB-KW"/>
</dbReference>
<dbReference type="PANTHER" id="PTHR43793">
    <property type="entry name" value="FAD SYNTHASE"/>
    <property type="match status" value="1"/>
</dbReference>
<gene>
    <name evidence="9" type="primary">rfaE2</name>
    <name evidence="9" type="ORF">ENW00_02575</name>
</gene>
<evidence type="ECO:0000313" key="9">
    <source>
        <dbReference type="EMBL" id="HFX13027.1"/>
    </source>
</evidence>
<proteinExistence type="predicted"/>
<dbReference type="NCBIfam" id="TIGR02199">
    <property type="entry name" value="rfaE_dom_II"/>
    <property type="match status" value="1"/>
</dbReference>
<dbReference type="AlphaFoldDB" id="A0A7C3MJ74"/>
<reference evidence="9" key="1">
    <citation type="journal article" date="2020" name="mSystems">
        <title>Genome- and Community-Level Interaction Insights into Carbon Utilization and Element Cycling Functions of Hydrothermarchaeota in Hydrothermal Sediment.</title>
        <authorList>
            <person name="Zhou Z."/>
            <person name="Liu Y."/>
            <person name="Xu W."/>
            <person name="Pan J."/>
            <person name="Luo Z.H."/>
            <person name="Li M."/>
        </authorList>
    </citation>
    <scope>NUCLEOTIDE SEQUENCE [LARGE SCALE GENOMIC DNA]</scope>
    <source>
        <strain evidence="9">SpSt-81</strain>
    </source>
</reference>
<evidence type="ECO:0000256" key="4">
    <source>
        <dbReference type="ARBA" id="ARBA00022741"/>
    </source>
</evidence>
<evidence type="ECO:0000256" key="7">
    <source>
        <dbReference type="ARBA" id="ARBA00047428"/>
    </source>
</evidence>
<organism evidence="9">
    <name type="scientific">Dictyoglomus thermophilum</name>
    <dbReference type="NCBI Taxonomy" id="14"/>
    <lineage>
        <taxon>Bacteria</taxon>
        <taxon>Pseudomonadati</taxon>
        <taxon>Dictyoglomota</taxon>
        <taxon>Dictyoglomia</taxon>
        <taxon>Dictyoglomales</taxon>
        <taxon>Dictyoglomaceae</taxon>
        <taxon>Dictyoglomus</taxon>
    </lineage>
</organism>
<dbReference type="SUPFAM" id="SSF52374">
    <property type="entry name" value="Nucleotidylyl transferase"/>
    <property type="match status" value="1"/>
</dbReference>
<dbReference type="InterPro" id="IPR050385">
    <property type="entry name" value="Archaeal_FAD_synthase"/>
</dbReference>
<comment type="catalytic activity">
    <reaction evidence="7">
        <text>D-glycero-beta-D-manno-heptose 1-phosphate + ATP + H(+) = ADP-D-glycero-beta-D-manno-heptose + diphosphate</text>
        <dbReference type="Rhea" id="RHEA:27465"/>
        <dbReference type="ChEBI" id="CHEBI:15378"/>
        <dbReference type="ChEBI" id="CHEBI:30616"/>
        <dbReference type="ChEBI" id="CHEBI:33019"/>
        <dbReference type="ChEBI" id="CHEBI:59967"/>
        <dbReference type="ChEBI" id="CHEBI:61593"/>
        <dbReference type="EC" id="2.7.7.70"/>
    </reaction>
</comment>
<evidence type="ECO:0000256" key="5">
    <source>
        <dbReference type="ARBA" id="ARBA00022840"/>
    </source>
</evidence>
<sequence length="164" mass="18806">MLSSDRKIKKIEELKDVIDIHKNQGKIIVFTNGCFEILHPGHIKLLEEAKNYGDILVVGINSDESVKRIKGEKKLIFDEKSRLKIISALECVDYVTLFNENTPENLIEIIKPHIHVKGGDYKEEELPEAKIVKEYGGKIIILPILEDFSTTQIIQKILTLYKNH</sequence>
<dbReference type="EC" id="2.7.7.70" evidence="1"/>
<dbReference type="Gene3D" id="3.40.50.620">
    <property type="entry name" value="HUPs"/>
    <property type="match status" value="1"/>
</dbReference>
<dbReference type="Pfam" id="PF01467">
    <property type="entry name" value="CTP_transf_like"/>
    <property type="match status" value="1"/>
</dbReference>
<name>A0A7C3MJ74_DICTH</name>
<protein>
    <recommendedName>
        <fullName evidence="1">D-glycero-beta-D-manno-heptose 1-phosphate adenylyltransferase</fullName>
        <ecNumber evidence="1">2.7.7.70</ecNumber>
    </recommendedName>
</protein>
<dbReference type="NCBIfam" id="TIGR00125">
    <property type="entry name" value="cyt_tran_rel"/>
    <property type="match status" value="1"/>
</dbReference>
<dbReference type="GO" id="GO:0016773">
    <property type="term" value="F:phosphotransferase activity, alcohol group as acceptor"/>
    <property type="evidence" value="ECO:0007669"/>
    <property type="project" value="InterPro"/>
</dbReference>
<keyword evidence="6" id="KW-0119">Carbohydrate metabolism</keyword>
<evidence type="ECO:0000256" key="2">
    <source>
        <dbReference type="ARBA" id="ARBA00022679"/>
    </source>
</evidence>
<evidence type="ECO:0000256" key="1">
    <source>
        <dbReference type="ARBA" id="ARBA00012519"/>
    </source>
</evidence>
<keyword evidence="4" id="KW-0547">Nucleotide-binding</keyword>